<evidence type="ECO:0000256" key="5">
    <source>
        <dbReference type="ARBA" id="ARBA00022691"/>
    </source>
</evidence>
<gene>
    <name evidence="11" type="ORF">DAKH74_042910</name>
</gene>
<reference evidence="11 12" key="1">
    <citation type="journal article" date="2023" name="Elife">
        <title>Identification of key yeast species and microbe-microbe interactions impacting larval growth of Drosophila in the wild.</title>
        <authorList>
            <person name="Mure A."/>
            <person name="Sugiura Y."/>
            <person name="Maeda R."/>
            <person name="Honda K."/>
            <person name="Sakurai N."/>
            <person name="Takahashi Y."/>
            <person name="Watada M."/>
            <person name="Katoh T."/>
            <person name="Gotoh A."/>
            <person name="Gotoh Y."/>
            <person name="Taniguchi I."/>
            <person name="Nakamura K."/>
            <person name="Hayashi T."/>
            <person name="Katayama T."/>
            <person name="Uemura T."/>
            <person name="Hattori Y."/>
        </authorList>
    </citation>
    <scope>NUCLEOTIDE SEQUENCE [LARGE SCALE GENOMIC DNA]</scope>
    <source>
        <strain evidence="11 12">KH-74</strain>
    </source>
</reference>
<dbReference type="SUPFAM" id="SSF82199">
    <property type="entry name" value="SET domain"/>
    <property type="match status" value="1"/>
</dbReference>
<organism evidence="11 12">
    <name type="scientific">Maudiozyma humilis</name>
    <name type="common">Sour dough yeast</name>
    <name type="synonym">Kazachstania humilis</name>
    <dbReference type="NCBI Taxonomy" id="51915"/>
    <lineage>
        <taxon>Eukaryota</taxon>
        <taxon>Fungi</taxon>
        <taxon>Dikarya</taxon>
        <taxon>Ascomycota</taxon>
        <taxon>Saccharomycotina</taxon>
        <taxon>Saccharomycetes</taxon>
        <taxon>Saccharomycetales</taxon>
        <taxon>Saccharomycetaceae</taxon>
        <taxon>Maudiozyma</taxon>
    </lineage>
</organism>
<comment type="caution">
    <text evidence="11">The sequence shown here is derived from an EMBL/GenBank/DDBJ whole genome shotgun (WGS) entry which is preliminary data.</text>
</comment>
<name>A0AAV5S1Y2_MAUHU</name>
<dbReference type="PANTHER" id="PTHR46402">
    <property type="entry name" value="SET AND MYND DOMAIN-CONTAINING PROTEIN 5"/>
    <property type="match status" value="1"/>
</dbReference>
<dbReference type="InterPro" id="IPR046341">
    <property type="entry name" value="SET_dom_sf"/>
</dbReference>
<proteinExistence type="predicted"/>
<protein>
    <recommendedName>
        <fullName evidence="7">Histone-lysine N-methyltransferase SET5</fullName>
    </recommendedName>
    <alternativeName>
        <fullName evidence="6">SET domain-containing protein 5</fullName>
    </alternativeName>
</protein>
<evidence type="ECO:0000256" key="1">
    <source>
        <dbReference type="ARBA" id="ARBA00004286"/>
    </source>
</evidence>
<dbReference type="CDD" id="cd20071">
    <property type="entry name" value="SET_SMYD"/>
    <property type="match status" value="1"/>
</dbReference>
<dbReference type="InterPro" id="IPR001214">
    <property type="entry name" value="SET_dom"/>
</dbReference>
<evidence type="ECO:0000259" key="10">
    <source>
        <dbReference type="PROSITE" id="PS50280"/>
    </source>
</evidence>
<dbReference type="PANTHER" id="PTHR46402:SF2">
    <property type="entry name" value="HISTONE-LYSINE N-TRIMETHYLTRANSFERASE SMYD5"/>
    <property type="match status" value="1"/>
</dbReference>
<evidence type="ECO:0000256" key="4">
    <source>
        <dbReference type="ARBA" id="ARBA00022679"/>
    </source>
</evidence>
<evidence type="ECO:0000256" key="9">
    <source>
        <dbReference type="SAM" id="MobiDB-lite"/>
    </source>
</evidence>
<feature type="compositionally biased region" description="Low complexity" evidence="9">
    <location>
        <begin position="442"/>
        <end position="461"/>
    </location>
</feature>
<comment type="catalytic activity">
    <reaction evidence="8">
        <text>L-lysyl-[histone] + S-adenosyl-L-methionine = N(6)-methyl-L-lysyl-[histone] + S-adenosyl-L-homocysteine + H(+)</text>
        <dbReference type="Rhea" id="RHEA:10024"/>
        <dbReference type="Rhea" id="RHEA-COMP:9845"/>
        <dbReference type="Rhea" id="RHEA-COMP:9846"/>
        <dbReference type="ChEBI" id="CHEBI:15378"/>
        <dbReference type="ChEBI" id="CHEBI:29969"/>
        <dbReference type="ChEBI" id="CHEBI:57856"/>
        <dbReference type="ChEBI" id="CHEBI:59789"/>
        <dbReference type="ChEBI" id="CHEBI:61929"/>
    </reaction>
    <physiologicalReaction direction="left-to-right" evidence="8">
        <dbReference type="Rhea" id="RHEA:10025"/>
    </physiologicalReaction>
</comment>
<dbReference type="AlphaFoldDB" id="A0AAV5S1Y2"/>
<comment type="subcellular location">
    <subcellularLocation>
        <location evidence="1">Chromosome</location>
    </subcellularLocation>
</comment>
<dbReference type="Pfam" id="PF00856">
    <property type="entry name" value="SET"/>
    <property type="match status" value="1"/>
</dbReference>
<dbReference type="Gene3D" id="6.10.140.2220">
    <property type="match status" value="1"/>
</dbReference>
<dbReference type="EMBL" id="BTGD01000013">
    <property type="protein sequence ID" value="GMM57675.1"/>
    <property type="molecule type" value="Genomic_DNA"/>
</dbReference>
<keyword evidence="3 11" id="KW-0489">Methyltransferase</keyword>
<evidence type="ECO:0000313" key="12">
    <source>
        <dbReference type="Proteomes" id="UP001377567"/>
    </source>
</evidence>
<dbReference type="Gene3D" id="1.10.220.160">
    <property type="match status" value="1"/>
</dbReference>
<accession>A0AAV5S1Y2</accession>
<dbReference type="Proteomes" id="UP001377567">
    <property type="component" value="Unassembled WGS sequence"/>
</dbReference>
<keyword evidence="12" id="KW-1185">Reference proteome</keyword>
<evidence type="ECO:0000256" key="7">
    <source>
        <dbReference type="ARBA" id="ARBA00044528"/>
    </source>
</evidence>
<sequence>MHLRIKTLALNDSRPSSPAGSVEPAAQEVADAVVLLWRQEPQTVVLALQELHPRIMAYHPEWNLPLATFVALAKQQNLVQSRSNRMFLYESEVQFPQISSERFYELSQVKRNRECVEIAQKPSEAPHGNRSLIAKRAFAHGDQIAHDLAPICQIPPMDKLVLMSLGKACSCCGKSISSSNISPHFIMTNGLDCDGCSAVWCSKTCRKTQFAIHAALKHNRYKQQQRVCTRHWNEFEQYCQKYVLVAAYAVAQITAYSLIAGNKHLEEQFNALAAVSQRIRIRASDTTNIGGTLDMSSGAMSSSKHSESPKEVWTRAYELYSQVFPEILTREEPVTYDLFLDYIGRFNINQLSTQQLYFTLAFANHNCEPNAHFEVDQRGEMKLMARKPIAAGDEIFITYVNPLHEVHLRQRELRVNYGFLCDCSRCKSELEAPAPKPVLTISPSENSQASTSPSASASGAAARRKSSMRSQRPDLSELLKNGQEFDLEIPENPAIGARRRTSVRFDGNVSMAVEEE</sequence>
<dbReference type="PROSITE" id="PS50280">
    <property type="entry name" value="SET"/>
    <property type="match status" value="1"/>
</dbReference>
<feature type="domain" description="SET" evidence="10">
    <location>
        <begin position="114"/>
        <end position="400"/>
    </location>
</feature>
<evidence type="ECO:0000256" key="2">
    <source>
        <dbReference type="ARBA" id="ARBA00022454"/>
    </source>
</evidence>
<feature type="region of interest" description="Disordered" evidence="9">
    <location>
        <begin position="436"/>
        <end position="516"/>
    </location>
</feature>
<keyword evidence="5" id="KW-0949">S-adenosyl-L-methionine</keyword>
<dbReference type="Gene3D" id="2.170.270.10">
    <property type="entry name" value="SET domain"/>
    <property type="match status" value="1"/>
</dbReference>
<dbReference type="GO" id="GO:0005694">
    <property type="term" value="C:chromosome"/>
    <property type="evidence" value="ECO:0007669"/>
    <property type="project" value="UniProtKB-SubCell"/>
</dbReference>
<evidence type="ECO:0000256" key="6">
    <source>
        <dbReference type="ARBA" id="ARBA00042380"/>
    </source>
</evidence>
<dbReference type="GO" id="GO:0045814">
    <property type="term" value="P:negative regulation of gene expression, epigenetic"/>
    <property type="evidence" value="ECO:0007669"/>
    <property type="project" value="TreeGrafter"/>
</dbReference>
<evidence type="ECO:0000256" key="3">
    <source>
        <dbReference type="ARBA" id="ARBA00022603"/>
    </source>
</evidence>
<dbReference type="GO" id="GO:0042799">
    <property type="term" value="F:histone H4K20 methyltransferase activity"/>
    <property type="evidence" value="ECO:0007669"/>
    <property type="project" value="TreeGrafter"/>
</dbReference>
<keyword evidence="4" id="KW-0808">Transferase</keyword>
<evidence type="ECO:0000256" key="8">
    <source>
        <dbReference type="ARBA" id="ARBA00048619"/>
    </source>
</evidence>
<dbReference type="GO" id="GO:0032259">
    <property type="term" value="P:methylation"/>
    <property type="evidence" value="ECO:0007669"/>
    <property type="project" value="UniProtKB-KW"/>
</dbReference>
<keyword evidence="2" id="KW-0158">Chromosome</keyword>
<evidence type="ECO:0000313" key="11">
    <source>
        <dbReference type="EMBL" id="GMM57675.1"/>
    </source>
</evidence>